<dbReference type="InterPro" id="IPR012340">
    <property type="entry name" value="NA-bd_OB-fold"/>
</dbReference>
<name>A0A371P4M6_9ACTN</name>
<evidence type="ECO:0000313" key="5">
    <source>
        <dbReference type="Proteomes" id="UP000265581"/>
    </source>
</evidence>
<evidence type="ECO:0000313" key="4">
    <source>
        <dbReference type="EMBL" id="REK70480.1"/>
    </source>
</evidence>
<feature type="compositionally biased region" description="Polar residues" evidence="3">
    <location>
        <begin position="141"/>
        <end position="152"/>
    </location>
</feature>
<dbReference type="Pfam" id="PF00436">
    <property type="entry name" value="SSB"/>
    <property type="match status" value="1"/>
</dbReference>
<feature type="region of interest" description="Disordered" evidence="3">
    <location>
        <begin position="131"/>
        <end position="152"/>
    </location>
</feature>
<keyword evidence="1 2" id="KW-0238">DNA-binding</keyword>
<comment type="caution">
    <text evidence="4">The sequence shown here is derived from an EMBL/GenBank/DDBJ whole genome shotgun (WGS) entry which is preliminary data.</text>
</comment>
<dbReference type="GO" id="GO:0003697">
    <property type="term" value="F:single-stranded DNA binding"/>
    <property type="evidence" value="ECO:0007669"/>
    <property type="project" value="InterPro"/>
</dbReference>
<proteinExistence type="predicted"/>
<keyword evidence="5" id="KW-1185">Reference proteome</keyword>
<dbReference type="OrthoDB" id="4773434at2"/>
<dbReference type="Proteomes" id="UP000265581">
    <property type="component" value="Unassembled WGS sequence"/>
</dbReference>
<gene>
    <name evidence="4" type="ORF">DX116_15220</name>
</gene>
<dbReference type="PROSITE" id="PS50935">
    <property type="entry name" value="SSB"/>
    <property type="match status" value="1"/>
</dbReference>
<evidence type="ECO:0000256" key="2">
    <source>
        <dbReference type="PROSITE-ProRule" id="PRU00252"/>
    </source>
</evidence>
<dbReference type="EMBL" id="QUBR01000002">
    <property type="protein sequence ID" value="REK70480.1"/>
    <property type="molecule type" value="Genomic_DNA"/>
</dbReference>
<evidence type="ECO:0000256" key="3">
    <source>
        <dbReference type="SAM" id="MobiDB-lite"/>
    </source>
</evidence>
<dbReference type="InterPro" id="IPR000424">
    <property type="entry name" value="Primosome_PriB/ssb"/>
</dbReference>
<dbReference type="RefSeq" id="WP_119705071.1">
    <property type="nucleotide sequence ID" value="NZ_JBHSOI010000002.1"/>
</dbReference>
<protein>
    <submittedName>
        <fullName evidence="4">Single-stranded DNA-binding protein</fullName>
    </submittedName>
</protein>
<dbReference type="CDD" id="cd04496">
    <property type="entry name" value="SSB_OBF"/>
    <property type="match status" value="1"/>
</dbReference>
<evidence type="ECO:0000256" key="1">
    <source>
        <dbReference type="ARBA" id="ARBA00023125"/>
    </source>
</evidence>
<accession>A0A371P4M6</accession>
<reference evidence="4 5" key="1">
    <citation type="submission" date="2018-08" db="EMBL/GenBank/DDBJ databases">
        <title>Aeromicrobium sp. M2KJ-4, whole genome shotgun sequence.</title>
        <authorList>
            <person name="Tuo L."/>
        </authorList>
    </citation>
    <scope>NUCLEOTIDE SEQUENCE [LARGE SCALE GENOMIC DNA]</scope>
    <source>
        <strain evidence="4 5">M2KJ-4</strain>
    </source>
</reference>
<dbReference type="Gene3D" id="2.40.50.140">
    <property type="entry name" value="Nucleic acid-binding proteins"/>
    <property type="match status" value="1"/>
</dbReference>
<dbReference type="SUPFAM" id="SSF50249">
    <property type="entry name" value="Nucleic acid-binding proteins"/>
    <property type="match status" value="1"/>
</dbReference>
<organism evidence="4 5">
    <name type="scientific">Aeromicrobium endophyticum</name>
    <dbReference type="NCBI Taxonomy" id="2292704"/>
    <lineage>
        <taxon>Bacteria</taxon>
        <taxon>Bacillati</taxon>
        <taxon>Actinomycetota</taxon>
        <taxon>Actinomycetes</taxon>
        <taxon>Propionibacteriales</taxon>
        <taxon>Nocardioidaceae</taxon>
        <taxon>Aeromicrobium</taxon>
    </lineage>
</organism>
<sequence length="152" mass="16841">MSIETQQAVTGFIATDPRLTHTSEGVARLYCRIGIEHSRQEPDGSFTRLDPTFHDMTAFRKAAEEGIGRLCKGDKLIAIGQVHAYTYEKDGQTVEAEEFIVSRFGHDMARTQYDIDRTPRQAVEHTAAQRDANGFDAPAQPQRSSTAPAIGM</sequence>
<dbReference type="AlphaFoldDB" id="A0A371P4M6"/>